<dbReference type="GeneID" id="39978638"/>
<dbReference type="VEuPathDB" id="CryptoDB:cubi_01847"/>
<dbReference type="EMBL" id="LRBP01000001">
    <property type="protein sequence ID" value="OII75326.1"/>
    <property type="molecule type" value="Genomic_DNA"/>
</dbReference>
<accession>A0A1J4MMB9</accession>
<dbReference type="Proteomes" id="UP000186176">
    <property type="component" value="Unassembled WGS sequence"/>
</dbReference>
<proteinExistence type="predicted"/>
<gene>
    <name evidence="1" type="ORF">cubi_01847</name>
</gene>
<comment type="caution">
    <text evidence="1">The sequence shown here is derived from an EMBL/GenBank/DDBJ whole genome shotgun (WGS) entry which is preliminary data.</text>
</comment>
<protein>
    <submittedName>
        <fullName evidence="1">Uncharacterized protein</fullName>
    </submittedName>
</protein>
<evidence type="ECO:0000313" key="2">
    <source>
        <dbReference type="Proteomes" id="UP000186176"/>
    </source>
</evidence>
<dbReference type="RefSeq" id="XP_028876333.1">
    <property type="nucleotide sequence ID" value="XM_029018859.1"/>
</dbReference>
<evidence type="ECO:0000313" key="1">
    <source>
        <dbReference type="EMBL" id="OII75326.1"/>
    </source>
</evidence>
<reference evidence="1 2" key="1">
    <citation type="submission" date="2016-10" db="EMBL/GenBank/DDBJ databases">
        <title>Reductive evolution of mitochondrial metabolism and differential evolution of invasion-related proteins in Cryptosporidium.</title>
        <authorList>
            <person name="Liu S."/>
            <person name="Roellig D.M."/>
            <person name="Guo Y."/>
            <person name="Li N."/>
            <person name="Frace M.A."/>
            <person name="Tang K."/>
            <person name="Zhang L."/>
            <person name="Feng Y."/>
            <person name="Xiao L."/>
        </authorList>
    </citation>
    <scope>NUCLEOTIDE SEQUENCE [LARGE SCALE GENOMIC DNA]</scope>
    <source>
        <strain evidence="1">39726</strain>
    </source>
</reference>
<dbReference type="OrthoDB" id="336729at2759"/>
<organism evidence="1 2">
    <name type="scientific">Cryptosporidium ubiquitum</name>
    <dbReference type="NCBI Taxonomy" id="857276"/>
    <lineage>
        <taxon>Eukaryota</taxon>
        <taxon>Sar</taxon>
        <taxon>Alveolata</taxon>
        <taxon>Apicomplexa</taxon>
        <taxon>Conoidasida</taxon>
        <taxon>Coccidia</taxon>
        <taxon>Eucoccidiorida</taxon>
        <taxon>Eimeriorina</taxon>
        <taxon>Cryptosporidiidae</taxon>
        <taxon>Cryptosporidium</taxon>
    </lineage>
</organism>
<dbReference type="AlphaFoldDB" id="A0A1J4MMB9"/>
<name>A0A1J4MMB9_9CRYT</name>
<keyword evidence="2" id="KW-1185">Reference proteome</keyword>
<sequence length="321" mass="36401">MLNLSPEIKCLVKIHACSFLKNAAHSLKDLSRFLNISFVKIINVEANNEELLKPSLYSIYIPDNPHIKPLVNEQLWVSSKNLLMNEYFLNDKFDLINAGNELLKLITWYLSWNKMLESPITSFSAQNNSPFQVCVIAPNLLLGCVMTYPYLIKEVPVTVLLCTSAEYNSTEHGINKNYLGLLNIICFSDFISTTKKLLNYTRNLGFCTVIICPNIELEEEIIIRLALGGISENGNIIISRQVEQLSSIECSILFQKRCTISFCNQSFNPISWITHFVSNHMFIDSTPNILNSEISKTNIDGECVTKIENKLSYVLVSDVQN</sequence>